<dbReference type="EMBL" id="PQXF01000050">
    <property type="protein sequence ID" value="PXF57753.1"/>
    <property type="molecule type" value="Genomic_DNA"/>
</dbReference>
<reference evidence="1" key="1">
    <citation type="submission" date="2018-01" db="EMBL/GenBank/DDBJ databases">
        <authorList>
            <person name="Krukenberg V."/>
        </authorList>
    </citation>
    <scope>NUCLEOTIDE SEQUENCE</scope>
    <source>
        <strain evidence="1">E20ANME2</strain>
    </source>
</reference>
<dbReference type="Proteomes" id="UP000248329">
    <property type="component" value="Unassembled WGS sequence"/>
</dbReference>
<protein>
    <submittedName>
        <fullName evidence="1">Uncharacterized protein</fullName>
    </submittedName>
</protein>
<evidence type="ECO:0000313" key="1">
    <source>
        <dbReference type="EMBL" id="PXF57753.1"/>
    </source>
</evidence>
<proteinExistence type="predicted"/>
<name>A0AC61KZE2_9EURY</name>
<organism evidence="1 2">
    <name type="scientific">Candidatus Methanogaster sp</name>
    <dbReference type="NCBI Taxonomy" id="3386292"/>
    <lineage>
        <taxon>Archaea</taxon>
        <taxon>Methanobacteriati</taxon>
        <taxon>Methanobacteriota</taxon>
        <taxon>Stenosarchaea group</taxon>
        <taxon>Methanomicrobia</taxon>
        <taxon>Methanosarcinales</taxon>
        <taxon>ANME-2 cluster</taxon>
        <taxon>Candidatus Methanogasteraceae</taxon>
        <taxon>Candidatus Methanogaster</taxon>
    </lineage>
</organism>
<gene>
    <name evidence="1" type="ORF">C4B59_14650</name>
</gene>
<comment type="caution">
    <text evidence="1">The sequence shown here is derived from an EMBL/GenBank/DDBJ whole genome shotgun (WGS) entry which is preliminary data.</text>
</comment>
<evidence type="ECO:0000313" key="2">
    <source>
        <dbReference type="Proteomes" id="UP000248329"/>
    </source>
</evidence>
<accession>A0AC61KZE2</accession>
<sequence length="153" mass="17569">MPISHVSEEEIVTIYSTLGGTPRHYQLVESYGLDSYESVLKSMIFGKNALLQDEVRQILINEFGRNYATYFSILEAASLGKNTLKEISDTTGIPMNSLGKYLNELASTFDIIERREPLLGGKKMERYFIKANMVRFWFRFVNLNISFLESGKY</sequence>